<evidence type="ECO:0000313" key="1">
    <source>
        <dbReference type="EMBL" id="AIQ14230.1"/>
    </source>
</evidence>
<evidence type="ECO:0000313" key="2">
    <source>
        <dbReference type="Proteomes" id="UP000029409"/>
    </source>
</evidence>
<dbReference type="AlphaFoldDB" id="A0A089HU00"/>
<accession>A0A089HU00</accession>
<proteinExistence type="predicted"/>
<dbReference type="Proteomes" id="UP000029409">
    <property type="component" value="Chromosome"/>
</dbReference>
<keyword evidence="2" id="KW-1185">Reference proteome</keyword>
<dbReference type="KEGG" id="pdu:PDUR_21705"/>
<reference evidence="1 2" key="1">
    <citation type="submission" date="2014-08" db="EMBL/GenBank/DDBJ databases">
        <title>Comparative genomics of the Paenibacillus odorifer group.</title>
        <authorList>
            <person name="den Bakker H.C."/>
            <person name="Tsai Y.-C."/>
            <person name="Martin N."/>
            <person name="Korlach J."/>
            <person name="Wiedmann M."/>
        </authorList>
    </citation>
    <scope>NUCLEOTIDE SEQUENCE [LARGE SCALE GENOMIC DNA]</scope>
    <source>
        <strain evidence="1 2">DSM 1735</strain>
    </source>
</reference>
<dbReference type="eggNOG" id="ENOG503126G">
    <property type="taxonomic scope" value="Bacteria"/>
</dbReference>
<dbReference type="OrthoDB" id="2049249at2"/>
<protein>
    <submittedName>
        <fullName evidence="1">Uncharacterized protein</fullName>
    </submittedName>
</protein>
<dbReference type="RefSeq" id="WP_042208025.1">
    <property type="nucleotide sequence ID" value="NZ_CP009288.1"/>
</dbReference>
<sequence>MKPVILNSQLNKNNLWSGCTLASVAHAIMVAHYPELSYEHSWDADNYNVVDGSGGRGTITFKGNYFVGAFRNDNFTRTDISTAIDFFMGAPKDVLELAKNETLEYLLEEDEDGTTSPSITTAFWGDNDTISSIDNIVRIVQCGGYLLERQLMESDTAIESWRDYYEMTSEQVELLKSIYVRKVNNPYGNITLTKSEIKIIGTESPEGLSESVASFEEIGIYWEK</sequence>
<dbReference type="EMBL" id="CP009288">
    <property type="protein sequence ID" value="AIQ14230.1"/>
    <property type="molecule type" value="Genomic_DNA"/>
</dbReference>
<organism evidence="1 2">
    <name type="scientific">Paenibacillus durus</name>
    <name type="common">Paenibacillus azotofixans</name>
    <dbReference type="NCBI Taxonomy" id="44251"/>
    <lineage>
        <taxon>Bacteria</taxon>
        <taxon>Bacillati</taxon>
        <taxon>Bacillota</taxon>
        <taxon>Bacilli</taxon>
        <taxon>Bacillales</taxon>
        <taxon>Paenibacillaceae</taxon>
        <taxon>Paenibacillus</taxon>
    </lineage>
</organism>
<gene>
    <name evidence="1" type="ORF">PDUR_21705</name>
</gene>
<name>A0A089HU00_PAEDU</name>